<comment type="caution">
    <text evidence="1">The sequence shown here is derived from an EMBL/GenBank/DDBJ whole genome shotgun (WGS) entry which is preliminary data.</text>
</comment>
<dbReference type="RefSeq" id="WP_260990934.1">
    <property type="nucleotide sequence ID" value="NZ_JAODWD010000001.1"/>
</dbReference>
<evidence type="ECO:0000313" key="2">
    <source>
        <dbReference type="Proteomes" id="UP001206639"/>
    </source>
</evidence>
<accession>A0ABT2M3J9</accession>
<organism evidence="1 2">
    <name type="scientific">Mycobacterium deserti</name>
    <dbReference type="NCBI Taxonomy" id="2978347"/>
    <lineage>
        <taxon>Bacteria</taxon>
        <taxon>Bacillati</taxon>
        <taxon>Actinomycetota</taxon>
        <taxon>Actinomycetes</taxon>
        <taxon>Mycobacteriales</taxon>
        <taxon>Mycobacteriaceae</taxon>
        <taxon>Mycobacterium</taxon>
    </lineage>
</organism>
<dbReference type="EMBL" id="JAODWD010000001">
    <property type="protein sequence ID" value="MCT7656839.1"/>
    <property type="molecule type" value="Genomic_DNA"/>
</dbReference>
<proteinExistence type="predicted"/>
<protein>
    <submittedName>
        <fullName evidence="1">Uncharacterized protein</fullName>
    </submittedName>
</protein>
<keyword evidence="2" id="KW-1185">Reference proteome</keyword>
<sequence>MNQPDPMEFLAVLMNRAQTLEIIGRTQAKAKRGAHLRPWAMGVGRNLVDANSSLGRDDAEFMADYTGDMVSATAVYPIMNAIDSITAIAELIDGRTKSGDSHASSLLTLCRMATESAATTIWLLSNTDRDMRRGLSVRFTASELNAQRGYQSSTRKYFEHGSLGKRSVEYQQFLEHVRLFDERVVMLERGMQETPNAKVKGSGDVVIAAAKWLDGHPPLHDGDAGPYGRPFGFEDVAKSFYNVSSAIVHGLKWPLDYMPSGEVDLSRMIVEGVNNAVSMAECAVALFEAQAQSWETETDRPILYPDSLQPTIEDWADLYPV</sequence>
<name>A0ABT2M3J9_9MYCO</name>
<dbReference type="Proteomes" id="UP001206639">
    <property type="component" value="Unassembled WGS sequence"/>
</dbReference>
<gene>
    <name evidence="1" type="ORF">N4S67_00220</name>
</gene>
<evidence type="ECO:0000313" key="1">
    <source>
        <dbReference type="EMBL" id="MCT7656839.1"/>
    </source>
</evidence>
<reference evidence="2" key="1">
    <citation type="submission" date="2023-07" db="EMBL/GenBank/DDBJ databases">
        <authorList>
            <person name="Deng Y."/>
            <person name="Zhang Y.-Q."/>
        </authorList>
    </citation>
    <scope>NUCLEOTIDE SEQUENCE [LARGE SCALE GENOMIC DNA]</scope>
    <source>
        <strain evidence="2">CPCC 205710</strain>
    </source>
</reference>